<keyword evidence="2" id="KW-1185">Reference proteome</keyword>
<evidence type="ECO:0000313" key="2">
    <source>
        <dbReference type="Proteomes" id="UP000664203"/>
    </source>
</evidence>
<dbReference type="EMBL" id="CAJPDR010000860">
    <property type="protein sequence ID" value="CAF9943003.1"/>
    <property type="molecule type" value="Genomic_DNA"/>
</dbReference>
<protein>
    <recommendedName>
        <fullName evidence="3">VOC domain-containing protein</fullName>
    </recommendedName>
</protein>
<dbReference type="Proteomes" id="UP000664203">
    <property type="component" value="Unassembled WGS sequence"/>
</dbReference>
<name>A0A8H3J905_9LECA</name>
<dbReference type="OrthoDB" id="504708at2759"/>
<proteinExistence type="predicted"/>
<accession>A0A8H3J905</accession>
<dbReference type="SUPFAM" id="SSF54593">
    <property type="entry name" value="Glyoxalase/Bleomycin resistance protein/Dihydroxybiphenyl dioxygenase"/>
    <property type="match status" value="1"/>
</dbReference>
<gene>
    <name evidence="1" type="ORF">ALECFALPRED_010421</name>
</gene>
<comment type="caution">
    <text evidence="1">The sequence shown here is derived from an EMBL/GenBank/DDBJ whole genome shotgun (WGS) entry which is preliminary data.</text>
</comment>
<evidence type="ECO:0008006" key="3">
    <source>
        <dbReference type="Google" id="ProtNLM"/>
    </source>
</evidence>
<evidence type="ECO:0000313" key="1">
    <source>
        <dbReference type="EMBL" id="CAF9943003.1"/>
    </source>
</evidence>
<reference evidence="1" key="1">
    <citation type="submission" date="2021-03" db="EMBL/GenBank/DDBJ databases">
        <authorList>
            <person name="Tagirdzhanova G."/>
        </authorList>
    </citation>
    <scope>NUCLEOTIDE SEQUENCE</scope>
</reference>
<dbReference type="InterPro" id="IPR029068">
    <property type="entry name" value="Glyas_Bleomycin-R_OHBP_Dase"/>
</dbReference>
<dbReference type="Gene3D" id="3.10.180.10">
    <property type="entry name" value="2,3-Dihydroxybiphenyl 1,2-Dioxygenase, domain 1"/>
    <property type="match status" value="1"/>
</dbReference>
<feature type="non-terminal residue" evidence="1">
    <location>
        <position position="1"/>
    </location>
</feature>
<organism evidence="1 2">
    <name type="scientific">Alectoria fallacina</name>
    <dbReference type="NCBI Taxonomy" id="1903189"/>
    <lineage>
        <taxon>Eukaryota</taxon>
        <taxon>Fungi</taxon>
        <taxon>Dikarya</taxon>
        <taxon>Ascomycota</taxon>
        <taxon>Pezizomycotina</taxon>
        <taxon>Lecanoromycetes</taxon>
        <taxon>OSLEUM clade</taxon>
        <taxon>Lecanoromycetidae</taxon>
        <taxon>Lecanorales</taxon>
        <taxon>Lecanorineae</taxon>
        <taxon>Parmeliaceae</taxon>
        <taxon>Alectoria</taxon>
    </lineage>
</organism>
<dbReference type="Pfam" id="PF13669">
    <property type="entry name" value="Glyoxalase_4"/>
    <property type="match status" value="1"/>
</dbReference>
<sequence length="134" mass="14822">VTADHKRTIAGLSALGIGPWRIYTCGPHNTTAQTYHRQSSNFTLKFCYAAITPNDPSSMIYEVIQPISGPTIFQGFLDKQGEGIHHIAYDCNGISMEERVQGFKERGFECVQSGKWMVGGVSEFAFFENPTQGP</sequence>
<dbReference type="AlphaFoldDB" id="A0A8H3J905"/>